<dbReference type="PANTHER" id="PTHR43685:SF11">
    <property type="entry name" value="GLYCOSYLTRANSFERASE TAGX-RELATED"/>
    <property type="match status" value="1"/>
</dbReference>
<organism evidence="2 3">
    <name type="scientific">Thalassomonas actiniarum</name>
    <dbReference type="NCBI Taxonomy" id="485447"/>
    <lineage>
        <taxon>Bacteria</taxon>
        <taxon>Pseudomonadati</taxon>
        <taxon>Pseudomonadota</taxon>
        <taxon>Gammaproteobacteria</taxon>
        <taxon>Alteromonadales</taxon>
        <taxon>Colwelliaceae</taxon>
        <taxon>Thalassomonas</taxon>
    </lineage>
</organism>
<dbReference type="KEGG" id="tact:SG35_014045"/>
<dbReference type="CDD" id="cd00761">
    <property type="entry name" value="Glyco_tranf_GTA_type"/>
    <property type="match status" value="1"/>
</dbReference>
<dbReference type="InterPro" id="IPR001173">
    <property type="entry name" value="Glyco_trans_2-like"/>
</dbReference>
<name>A0AAE9YWG4_9GAMM</name>
<proteinExistence type="predicted"/>
<evidence type="ECO:0000313" key="2">
    <source>
        <dbReference type="EMBL" id="WDE01640.1"/>
    </source>
</evidence>
<dbReference type="Gene3D" id="3.90.550.10">
    <property type="entry name" value="Spore Coat Polysaccharide Biosynthesis Protein SpsA, Chain A"/>
    <property type="match status" value="1"/>
</dbReference>
<dbReference type="RefSeq" id="WP_053043031.1">
    <property type="nucleotide sequence ID" value="NZ_CP059735.1"/>
</dbReference>
<keyword evidence="3" id="KW-1185">Reference proteome</keyword>
<dbReference type="AlphaFoldDB" id="A0AAE9YWG4"/>
<protein>
    <submittedName>
        <fullName evidence="2">Glycosyltransferase family 2 protein</fullName>
    </submittedName>
</protein>
<dbReference type="Proteomes" id="UP000032568">
    <property type="component" value="Chromosome"/>
</dbReference>
<gene>
    <name evidence="2" type="ORF">SG35_014045</name>
</gene>
<evidence type="ECO:0000313" key="3">
    <source>
        <dbReference type="Proteomes" id="UP000032568"/>
    </source>
</evidence>
<sequence>MTAPLLSVIIPSWNRANWVCDAIDSALRQGPDGSIEVIVIDDASSDDTRTLLLQRYARPIKAGTLVYRRLRQRKGSGYARNQGVALASGTFLAFLDSDDLWLEGKFKAELDIFARFPQTQVVISDSLSFAEGEANKQSRFEFNGLQASCNKRECWLKECDWLWTNCENSVATCSITLRRDLLPDLGLPLFADDLISCEDWELELKLYQFCRVRVTPALFAHVRSFDDASRVERAAASKTRSLKQTLSLLQNRRTVMERTRLLPELPQYLHKEFNRMRKLTEQQLAQLLSSDNQLPSIDN</sequence>
<dbReference type="InterPro" id="IPR029044">
    <property type="entry name" value="Nucleotide-diphossugar_trans"/>
</dbReference>
<dbReference type="PANTHER" id="PTHR43685">
    <property type="entry name" value="GLYCOSYLTRANSFERASE"/>
    <property type="match status" value="1"/>
</dbReference>
<dbReference type="InterPro" id="IPR050834">
    <property type="entry name" value="Glycosyltransf_2"/>
</dbReference>
<reference evidence="2 3" key="1">
    <citation type="journal article" date="2015" name="Genome Announc.">
        <title>Draft Genome Sequences of Marine Isolates of Thalassomonas viridans and Thalassomonas actiniarum.</title>
        <authorList>
            <person name="Olonade I."/>
            <person name="van Zyl L.J."/>
            <person name="Trindade M."/>
        </authorList>
    </citation>
    <scope>NUCLEOTIDE SEQUENCE [LARGE SCALE GENOMIC DNA]</scope>
    <source>
        <strain evidence="2 3">A5K-106</strain>
    </source>
</reference>
<feature type="domain" description="Glycosyltransferase 2-like" evidence="1">
    <location>
        <begin position="7"/>
        <end position="123"/>
    </location>
</feature>
<dbReference type="EMBL" id="CP059735">
    <property type="protein sequence ID" value="WDE01640.1"/>
    <property type="molecule type" value="Genomic_DNA"/>
</dbReference>
<dbReference type="SUPFAM" id="SSF53448">
    <property type="entry name" value="Nucleotide-diphospho-sugar transferases"/>
    <property type="match status" value="1"/>
</dbReference>
<accession>A0AAE9YWG4</accession>
<reference evidence="2 3" key="2">
    <citation type="journal article" date="2022" name="Mar. Drugs">
        <title>Bioassay-Guided Fractionation Leads to the Detection of Cholic Acid Generated by the Rare Thalassomonas sp.</title>
        <authorList>
            <person name="Pheiffer F."/>
            <person name="Schneider Y.K."/>
            <person name="Hansen E.H."/>
            <person name="Andersen J.H."/>
            <person name="Isaksson J."/>
            <person name="Busche T."/>
            <person name="R C."/>
            <person name="Kalinowski J."/>
            <person name="Zyl L.V."/>
            <person name="Trindade M."/>
        </authorList>
    </citation>
    <scope>NUCLEOTIDE SEQUENCE [LARGE SCALE GENOMIC DNA]</scope>
    <source>
        <strain evidence="2 3">A5K-106</strain>
    </source>
</reference>
<evidence type="ECO:0000259" key="1">
    <source>
        <dbReference type="Pfam" id="PF00535"/>
    </source>
</evidence>
<dbReference type="Pfam" id="PF00535">
    <property type="entry name" value="Glycos_transf_2"/>
    <property type="match status" value="1"/>
</dbReference>